<dbReference type="EMBL" id="REGN01010014">
    <property type="protein sequence ID" value="RMZ99856.1"/>
    <property type="molecule type" value="Genomic_DNA"/>
</dbReference>
<reference evidence="1 2" key="1">
    <citation type="journal article" date="2018" name="Sci. Rep.">
        <title>Genomic signatures of local adaptation to the degree of environmental predictability in rotifers.</title>
        <authorList>
            <person name="Franch-Gras L."/>
            <person name="Hahn C."/>
            <person name="Garcia-Roger E.M."/>
            <person name="Carmona M.J."/>
            <person name="Serra M."/>
            <person name="Gomez A."/>
        </authorList>
    </citation>
    <scope>NUCLEOTIDE SEQUENCE [LARGE SCALE GENOMIC DNA]</scope>
    <source>
        <strain evidence="1">HYR1</strain>
    </source>
</reference>
<sequence>MVTQSANASVTTLDRGIAAYLDRLEFDHMEKRRKMGEEPPSVREKEIFQEEIFLLSALFNT</sequence>
<organism evidence="1 2">
    <name type="scientific">Brachionus plicatilis</name>
    <name type="common">Marine rotifer</name>
    <name type="synonym">Brachionus muelleri</name>
    <dbReference type="NCBI Taxonomy" id="10195"/>
    <lineage>
        <taxon>Eukaryota</taxon>
        <taxon>Metazoa</taxon>
        <taxon>Spiralia</taxon>
        <taxon>Gnathifera</taxon>
        <taxon>Rotifera</taxon>
        <taxon>Eurotatoria</taxon>
        <taxon>Monogononta</taxon>
        <taxon>Pseudotrocha</taxon>
        <taxon>Ploima</taxon>
        <taxon>Brachionidae</taxon>
        <taxon>Brachionus</taxon>
    </lineage>
</organism>
<dbReference type="Proteomes" id="UP000276133">
    <property type="component" value="Unassembled WGS sequence"/>
</dbReference>
<protein>
    <submittedName>
        <fullName evidence="1">Uncharacterized protein</fullName>
    </submittedName>
</protein>
<evidence type="ECO:0000313" key="1">
    <source>
        <dbReference type="EMBL" id="RMZ99856.1"/>
    </source>
</evidence>
<proteinExistence type="predicted"/>
<keyword evidence="2" id="KW-1185">Reference proteome</keyword>
<dbReference type="AlphaFoldDB" id="A0A3M7PL58"/>
<gene>
    <name evidence="1" type="ORF">BpHYR1_049104</name>
</gene>
<name>A0A3M7PL58_BRAPC</name>
<accession>A0A3M7PL58</accession>
<evidence type="ECO:0000313" key="2">
    <source>
        <dbReference type="Proteomes" id="UP000276133"/>
    </source>
</evidence>
<comment type="caution">
    <text evidence="1">The sequence shown here is derived from an EMBL/GenBank/DDBJ whole genome shotgun (WGS) entry which is preliminary data.</text>
</comment>